<dbReference type="PROSITE" id="PS50088">
    <property type="entry name" value="ANK_REPEAT"/>
    <property type="match status" value="10"/>
</dbReference>
<dbReference type="PANTHER" id="PTHR24189:SF50">
    <property type="entry name" value="ANKYRIN REPEAT AND SOCS BOX PROTEIN 2"/>
    <property type="match status" value="1"/>
</dbReference>
<name>A0A8H2HQE3_ORBOL</name>
<dbReference type="Gene3D" id="3.30.60.90">
    <property type="match status" value="1"/>
</dbReference>
<keyword evidence="1" id="KW-0479">Metal-binding</keyword>
<protein>
    <recommendedName>
        <fullName evidence="8">NACHT domain-containing protein</fullName>
    </recommendedName>
</protein>
<gene>
    <name evidence="9" type="ORF">EYR41_006987</name>
</gene>
<dbReference type="SUPFAM" id="SSF52540">
    <property type="entry name" value="P-loop containing nucleoside triphosphate hydrolases"/>
    <property type="match status" value="1"/>
</dbReference>
<evidence type="ECO:0000256" key="5">
    <source>
        <dbReference type="ARBA" id="ARBA00023043"/>
    </source>
</evidence>
<organism evidence="9 10">
    <name type="scientific">Orbilia oligospora</name>
    <name type="common">Nematode-trapping fungus</name>
    <name type="synonym">Arthrobotrys oligospora</name>
    <dbReference type="NCBI Taxonomy" id="2813651"/>
    <lineage>
        <taxon>Eukaryota</taxon>
        <taxon>Fungi</taxon>
        <taxon>Dikarya</taxon>
        <taxon>Ascomycota</taxon>
        <taxon>Pezizomycotina</taxon>
        <taxon>Orbiliomycetes</taxon>
        <taxon>Orbiliales</taxon>
        <taxon>Orbiliaceae</taxon>
        <taxon>Orbilia</taxon>
    </lineage>
</organism>
<dbReference type="GO" id="GO:0005634">
    <property type="term" value="C:nucleus"/>
    <property type="evidence" value="ECO:0007669"/>
    <property type="project" value="TreeGrafter"/>
</dbReference>
<dbReference type="SUPFAM" id="SSF48403">
    <property type="entry name" value="Ankyrin repeat"/>
    <property type="match status" value="2"/>
</dbReference>
<evidence type="ECO:0000313" key="10">
    <source>
        <dbReference type="Proteomes" id="UP000297595"/>
    </source>
</evidence>
<proteinExistence type="predicted"/>
<dbReference type="SUPFAM" id="SSF57850">
    <property type="entry name" value="RING/U-box"/>
    <property type="match status" value="1"/>
</dbReference>
<comment type="caution">
    <text evidence="9">The sequence shown here is derived from an EMBL/GenBank/DDBJ whole genome shotgun (WGS) entry which is preliminary data.</text>
</comment>
<feature type="repeat" description="ANK" evidence="6">
    <location>
        <begin position="1310"/>
        <end position="1342"/>
    </location>
</feature>
<dbReference type="Pfam" id="PF24883">
    <property type="entry name" value="NPHP3_N"/>
    <property type="match status" value="1"/>
</dbReference>
<dbReference type="InterPro" id="IPR035994">
    <property type="entry name" value="Nucleoside_phosphorylase_sf"/>
</dbReference>
<evidence type="ECO:0000256" key="2">
    <source>
        <dbReference type="ARBA" id="ARBA00022737"/>
    </source>
</evidence>
<dbReference type="Gene3D" id="1.25.40.20">
    <property type="entry name" value="Ankyrin repeat-containing domain"/>
    <property type="match status" value="2"/>
</dbReference>
<dbReference type="OrthoDB" id="163438at2759"/>
<feature type="compositionally biased region" description="Polar residues" evidence="7">
    <location>
        <begin position="1116"/>
        <end position="1127"/>
    </location>
</feature>
<dbReference type="PROSITE" id="PS50837">
    <property type="entry name" value="NACHT"/>
    <property type="match status" value="1"/>
</dbReference>
<dbReference type="InterPro" id="IPR007111">
    <property type="entry name" value="NACHT_NTPase"/>
</dbReference>
<keyword evidence="2" id="KW-0677">Repeat</keyword>
<feature type="repeat" description="ANK" evidence="6">
    <location>
        <begin position="1343"/>
        <end position="1375"/>
    </location>
</feature>
<dbReference type="Gene3D" id="3.40.50.1580">
    <property type="entry name" value="Nucleoside phosphorylase domain"/>
    <property type="match status" value="1"/>
</dbReference>
<feature type="domain" description="NACHT" evidence="8">
    <location>
        <begin position="446"/>
        <end position="590"/>
    </location>
</feature>
<keyword evidence="5 6" id="KW-0040">ANK repeat</keyword>
<feature type="repeat" description="ANK" evidence="6">
    <location>
        <begin position="943"/>
        <end position="975"/>
    </location>
</feature>
<feature type="repeat" description="ANK" evidence="6">
    <location>
        <begin position="976"/>
        <end position="1008"/>
    </location>
</feature>
<dbReference type="PRINTS" id="PR01415">
    <property type="entry name" value="ANKYRIN"/>
</dbReference>
<evidence type="ECO:0000256" key="1">
    <source>
        <dbReference type="ARBA" id="ARBA00022723"/>
    </source>
</evidence>
<evidence type="ECO:0000313" key="9">
    <source>
        <dbReference type="EMBL" id="TGJ67891.1"/>
    </source>
</evidence>
<evidence type="ECO:0000256" key="6">
    <source>
        <dbReference type="PROSITE-ProRule" id="PRU00023"/>
    </source>
</evidence>
<sequence length="1596" mass="177616">MVSLIVNIKRPSFSSRIRLLHLLFSCCSNHIKPLESNMLEALQSRSEIMEPLIQDYSVGWICALQEEYEAAAGMLDDEFDGPEITDLRDNNTYVFGCINGHNVVIGCLPHGRYGTCAAAIVANDMVRSFPSLKFALMVGIGGGAPTRERDIRLGDVVVGVPVGKHSGVVQYDFGKRLSNGIFLQSGQLNAPPGVLLGVLPEIQRRHNDPRKPDTIAKHLSLMDDRPNFQCPGDDRLYRADYQHRTKKRKNCEDCENDGLEDRAHRQSKRRVTVHYGTIASANSVMKDATERDRHANDPELNILCFEMEAGGLMNNFPCLVIRGICDYSDSHKNDDWHNYAALTAAAYARELLYVLKPRKIAFLEPWVGEIGTLLGELHDGVSYIAARTNSIVRHQRSQEEVEILEWLTPIDYAPRHNDFIRRREPGTGQWLLESPEFQKWREHSGRTLFCPGIPGAGKTILASVIIDSLIGEYHQDAAIGIAYFYCSFQRQDEQRVDDLLINLLKQLARGRQSSLDIVKKLHSKHKEQQTRPLFTEISEALRSVITQYSRVFIVIDALDETNGGCHGKLLSEVFSLTKECGASFLVTSRPIPDITKRFRGCMSIAIEAQEQDVRRYLDGRMQELPPFVQDNPDLQEEIKASIAKSVQGMFLLAQLHLDSLVGKRSPRAVKNALSNLPKGSGASDQAYDEAMERIEGQIHDRKELAKQALSWIVCAKRPLNTTELPHALAVKPGDLELDEENISPIEYIVSVCSGLVTIDEESKIIRLVHYTAQKYLDRRQEIWFPEAQTEIAEVCVTYLQFHVFDSGPCQSNSDFECRLKSNPLYDYAAHNWGYHASKISELPESVESFLASAPSVEAAAQVVLAGHQGADSDLCALQQVTGLHLAAYFGARNVVDLLLYDNSLDVKDSQHQTPILLASRYGNEDVVELLLNRGAEVESGDKFGWTPLLWAAKNGHETIVEKILDRGAQVDSKDTYGMTSLHWAAWEGHEAVASILLERGADIEMEIAKGGTPLAIAIESNSEAIVRLLIENRAETGYEYTPNDFHEPLILSMDFERDRPGRKRSPAFLQHHRLRWDILAEETINQIFAGTDAASRTKSSFELYLEIQKTTTGWHTKTKIQSDSETSAEIPKNSRPGVKNSWSKQTPLSRAARRGLGPVVELLLKSGAEFNPKDDLNPLSLCDAARDGHEMTVKSLLEYGAQVDGMNGSGHTPLFLAVARGRETIVKLLLENGADIDLPETEGGLTPLLAAALYNHLGLVKLLLDRGASINCQEKRKQIGPLVMAALRKNITMATLLLDRGAEVDAKDKEGRTVLCWAAGLGRTEIAEILLNRGADVNSRDSSGCIPLNIASYLGNEAVVKLLLKNGADIDSRDNNSRTPLFRAASRGCNNLLKIFLADKRVDVDAKNHYNLTPLSVAARRGHKETVRILLATAKVNLEIKDDIFGGSPLWWAKREGHHDTAELLIENAKRRGLLLSDNDISHMHNGYTKSDEKSSRFCDACELGIPEKGELYYKCETCDSGDFDLCLNCVKANAHCRDKSHDNPVAPSTEPESSGPVSDADPELDNIWDRLFVTGGSYYLNQILRYWAAMDTEAA</sequence>
<feature type="repeat" description="ANK" evidence="6">
    <location>
        <begin position="1209"/>
        <end position="1241"/>
    </location>
</feature>
<evidence type="ECO:0000256" key="7">
    <source>
        <dbReference type="SAM" id="MobiDB-lite"/>
    </source>
</evidence>
<dbReference type="EMBL" id="SOZJ01000004">
    <property type="protein sequence ID" value="TGJ67891.1"/>
    <property type="molecule type" value="Genomic_DNA"/>
</dbReference>
<dbReference type="GO" id="GO:0003824">
    <property type="term" value="F:catalytic activity"/>
    <property type="evidence" value="ECO:0007669"/>
    <property type="project" value="InterPro"/>
</dbReference>
<feature type="region of interest" description="Disordered" evidence="7">
    <location>
        <begin position="1540"/>
        <end position="1561"/>
    </location>
</feature>
<accession>A0A8H2HQE3</accession>
<reference evidence="9 10" key="1">
    <citation type="submission" date="2019-03" db="EMBL/GenBank/DDBJ databases">
        <title>Nematode-trapping fungi genome.</title>
        <authorList>
            <person name="Vidal-Diez De Ulzurrun G."/>
        </authorList>
    </citation>
    <scope>NUCLEOTIDE SEQUENCE [LARGE SCALE GENOMIC DNA]</scope>
    <source>
        <strain evidence="9 10">TWF154</strain>
    </source>
</reference>
<dbReference type="InterPro" id="IPR056884">
    <property type="entry name" value="NPHP3-like_N"/>
</dbReference>
<dbReference type="InterPro" id="IPR043145">
    <property type="entry name" value="Znf_ZZ_sf"/>
</dbReference>
<feature type="repeat" description="ANK" evidence="6">
    <location>
        <begin position="1277"/>
        <end position="1309"/>
    </location>
</feature>
<dbReference type="Pfam" id="PF22939">
    <property type="entry name" value="WHD_GPIID"/>
    <property type="match status" value="1"/>
</dbReference>
<dbReference type="InterPro" id="IPR036770">
    <property type="entry name" value="Ankyrin_rpt-contain_sf"/>
</dbReference>
<dbReference type="Proteomes" id="UP000297595">
    <property type="component" value="Unassembled WGS sequence"/>
</dbReference>
<dbReference type="Gene3D" id="3.40.50.300">
    <property type="entry name" value="P-loop containing nucleotide triphosphate hydrolases"/>
    <property type="match status" value="1"/>
</dbReference>
<keyword evidence="3" id="KW-0863">Zinc-finger</keyword>
<feature type="repeat" description="ANK" evidence="6">
    <location>
        <begin position="910"/>
        <end position="942"/>
    </location>
</feature>
<dbReference type="SUPFAM" id="SSF53167">
    <property type="entry name" value="Purine and uridine phosphorylases"/>
    <property type="match status" value="1"/>
</dbReference>
<feature type="repeat" description="ANK" evidence="6">
    <location>
        <begin position="1243"/>
        <end position="1275"/>
    </location>
</feature>
<feature type="repeat" description="ANK" evidence="6">
    <location>
        <begin position="1143"/>
        <end position="1175"/>
    </location>
</feature>
<evidence type="ECO:0000256" key="4">
    <source>
        <dbReference type="ARBA" id="ARBA00022833"/>
    </source>
</evidence>
<dbReference type="GO" id="GO:0009116">
    <property type="term" value="P:nucleoside metabolic process"/>
    <property type="evidence" value="ECO:0007669"/>
    <property type="project" value="InterPro"/>
</dbReference>
<dbReference type="PROSITE" id="PS50297">
    <property type="entry name" value="ANK_REP_REGION"/>
    <property type="match status" value="9"/>
</dbReference>
<keyword evidence="4" id="KW-0862">Zinc</keyword>
<dbReference type="GO" id="GO:0008270">
    <property type="term" value="F:zinc ion binding"/>
    <property type="evidence" value="ECO:0007669"/>
    <property type="project" value="UniProtKB-KW"/>
</dbReference>
<dbReference type="Pfam" id="PF12796">
    <property type="entry name" value="Ank_2"/>
    <property type="match status" value="4"/>
</dbReference>
<dbReference type="InterPro" id="IPR050745">
    <property type="entry name" value="Multifunctional_regulatory"/>
</dbReference>
<dbReference type="SMART" id="SM00248">
    <property type="entry name" value="ANK"/>
    <property type="match status" value="15"/>
</dbReference>
<dbReference type="InterPro" id="IPR027417">
    <property type="entry name" value="P-loop_NTPase"/>
</dbReference>
<evidence type="ECO:0000256" key="3">
    <source>
        <dbReference type="ARBA" id="ARBA00022771"/>
    </source>
</evidence>
<dbReference type="InterPro" id="IPR002110">
    <property type="entry name" value="Ankyrin_rpt"/>
</dbReference>
<feature type="region of interest" description="Disordered" evidence="7">
    <location>
        <begin position="1116"/>
        <end position="1147"/>
    </location>
</feature>
<dbReference type="GO" id="GO:0005737">
    <property type="term" value="C:cytoplasm"/>
    <property type="evidence" value="ECO:0007669"/>
    <property type="project" value="TreeGrafter"/>
</dbReference>
<dbReference type="InterPro" id="IPR054471">
    <property type="entry name" value="GPIID_WHD"/>
</dbReference>
<feature type="repeat" description="ANK" evidence="6">
    <location>
        <begin position="1009"/>
        <end position="1041"/>
    </location>
</feature>
<evidence type="ECO:0000259" key="8">
    <source>
        <dbReference type="PROSITE" id="PS50837"/>
    </source>
</evidence>
<dbReference type="PANTHER" id="PTHR24189">
    <property type="entry name" value="MYOTROPHIN"/>
    <property type="match status" value="1"/>
</dbReference>